<dbReference type="GO" id="GO:0035529">
    <property type="term" value="F:NADH pyrophosphatase activity"/>
    <property type="evidence" value="ECO:0007669"/>
    <property type="project" value="TreeGrafter"/>
</dbReference>
<evidence type="ECO:0000256" key="1">
    <source>
        <dbReference type="ARBA" id="ARBA00022801"/>
    </source>
</evidence>
<dbReference type="AlphaFoldDB" id="A0A813JLH5"/>
<evidence type="ECO:0000313" key="5">
    <source>
        <dbReference type="Proteomes" id="UP000626109"/>
    </source>
</evidence>
<dbReference type="InterPro" id="IPR020084">
    <property type="entry name" value="NUDIX_hydrolase_CS"/>
</dbReference>
<dbReference type="InterPro" id="IPR003293">
    <property type="entry name" value="Nudix_hydrolase6-like"/>
</dbReference>
<gene>
    <name evidence="4" type="ORF">PGLA2088_LOCUS20639</name>
</gene>
<comment type="caution">
    <text evidence="4">The sequence shown here is derived from an EMBL/GenBank/DDBJ whole genome shotgun (WGS) entry which is preliminary data.</text>
</comment>
<dbReference type="Proteomes" id="UP000626109">
    <property type="component" value="Unassembled WGS sequence"/>
</dbReference>
<dbReference type="InterPro" id="IPR020476">
    <property type="entry name" value="Nudix_hydrolase"/>
</dbReference>
<name>A0A813JLH5_POLGL</name>
<proteinExistence type="inferred from homology"/>
<dbReference type="InterPro" id="IPR015797">
    <property type="entry name" value="NUDIX_hydrolase-like_dom_sf"/>
</dbReference>
<dbReference type="InterPro" id="IPR000086">
    <property type="entry name" value="NUDIX_hydrolase_dom"/>
</dbReference>
<dbReference type="PROSITE" id="PS00893">
    <property type="entry name" value="NUDIX_BOX"/>
    <property type="match status" value="1"/>
</dbReference>
<organism evidence="4 5">
    <name type="scientific">Polarella glacialis</name>
    <name type="common">Dinoflagellate</name>
    <dbReference type="NCBI Taxonomy" id="89957"/>
    <lineage>
        <taxon>Eukaryota</taxon>
        <taxon>Sar</taxon>
        <taxon>Alveolata</taxon>
        <taxon>Dinophyceae</taxon>
        <taxon>Suessiales</taxon>
        <taxon>Suessiaceae</taxon>
        <taxon>Polarella</taxon>
    </lineage>
</organism>
<dbReference type="GO" id="GO:0047631">
    <property type="term" value="F:ADP-ribose diphosphatase activity"/>
    <property type="evidence" value="ECO:0007669"/>
    <property type="project" value="TreeGrafter"/>
</dbReference>
<dbReference type="PANTHER" id="PTHR13994">
    <property type="entry name" value="NUDIX HYDROLASE RELATED"/>
    <property type="match status" value="1"/>
</dbReference>
<dbReference type="SUPFAM" id="SSF55811">
    <property type="entry name" value="Nudix"/>
    <property type="match status" value="1"/>
</dbReference>
<dbReference type="Gene3D" id="3.90.79.10">
    <property type="entry name" value="Nucleoside Triphosphate Pyrophosphohydrolase"/>
    <property type="match status" value="1"/>
</dbReference>
<dbReference type="PROSITE" id="PS51462">
    <property type="entry name" value="NUDIX"/>
    <property type="match status" value="1"/>
</dbReference>
<dbReference type="Pfam" id="PF00293">
    <property type="entry name" value="NUDIX"/>
    <property type="match status" value="1"/>
</dbReference>
<dbReference type="PANTHER" id="PTHR13994:SF13">
    <property type="entry name" value="FI03680P"/>
    <property type="match status" value="1"/>
</dbReference>
<comment type="similarity">
    <text evidence="2">Belongs to the Nudix hydrolase family.</text>
</comment>
<evidence type="ECO:0000256" key="2">
    <source>
        <dbReference type="RuleBase" id="RU003476"/>
    </source>
</evidence>
<accession>A0A813JLH5</accession>
<protein>
    <recommendedName>
        <fullName evidence="3">Nudix hydrolase domain-containing protein</fullName>
    </recommendedName>
</protein>
<dbReference type="PRINTS" id="PR00502">
    <property type="entry name" value="NUDIXFAMILY"/>
</dbReference>
<keyword evidence="1 2" id="KW-0378">Hydrolase</keyword>
<feature type="domain" description="Nudix hydrolase" evidence="3">
    <location>
        <begin position="1"/>
        <end position="119"/>
    </location>
</feature>
<dbReference type="EMBL" id="CAJNNW010025656">
    <property type="protein sequence ID" value="CAE8678123.1"/>
    <property type="molecule type" value="Genomic_DNA"/>
</dbReference>
<sequence>MVQERVASMAQFQGSWKLPGGVADPGEDFAETVAREVREETGVQASLVGVATLRHSHGIRFGQGDIYVLVKLLADKDEIQVDPHELQDAQWMSFQRIESLVCYDGKASLDGKVSENNLKMISNALFGSLIEGTLIPNSRGGKPSVLYTAPKPAASAM</sequence>
<evidence type="ECO:0000313" key="4">
    <source>
        <dbReference type="EMBL" id="CAE8678123.1"/>
    </source>
</evidence>
<reference evidence="4" key="1">
    <citation type="submission" date="2021-02" db="EMBL/GenBank/DDBJ databases">
        <authorList>
            <person name="Dougan E. K."/>
            <person name="Rhodes N."/>
            <person name="Thang M."/>
            <person name="Chan C."/>
        </authorList>
    </citation>
    <scope>NUCLEOTIDE SEQUENCE</scope>
</reference>
<dbReference type="GO" id="GO:0051287">
    <property type="term" value="F:NAD binding"/>
    <property type="evidence" value="ECO:0007669"/>
    <property type="project" value="TreeGrafter"/>
</dbReference>
<evidence type="ECO:0000259" key="3">
    <source>
        <dbReference type="PROSITE" id="PS51462"/>
    </source>
</evidence>